<keyword evidence="3" id="KW-1185">Reference proteome</keyword>
<feature type="region of interest" description="Disordered" evidence="1">
    <location>
        <begin position="48"/>
        <end position="73"/>
    </location>
</feature>
<evidence type="ECO:0000313" key="3">
    <source>
        <dbReference type="Proteomes" id="UP001162233"/>
    </source>
</evidence>
<dbReference type="EMBL" id="MK746083">
    <property type="protein sequence ID" value="QED40590.1"/>
    <property type="molecule type" value="Genomic_DNA"/>
</dbReference>
<sequence>MEYSFYNANRSACRETTLHNRNLSDCVYKRVIEEREILKSFRCTETMPGQRDRQFNSINSNKENKQQMSKQRR</sequence>
<name>A0A5B8YRE6_9ABAC</name>
<dbReference type="Proteomes" id="UP001162233">
    <property type="component" value="Segment"/>
</dbReference>
<evidence type="ECO:0000256" key="1">
    <source>
        <dbReference type="SAM" id="MobiDB-lite"/>
    </source>
</evidence>
<reference evidence="2" key="1">
    <citation type="journal article" date="2019" name="Viruses">
        <title>A Novel Alphabaculovirus from the Soybean Looper, Chrysodeixis includens, that Produces Tetrahedral Occlusion Bodies and Encodes Two Copies of he65.</title>
        <authorList>
            <person name="Harrison R.L."/>
            <person name="Rowley D.L."/>
            <person name="Popham H.J.R."/>
        </authorList>
    </citation>
    <scope>NUCLEOTIDE SEQUENCE</scope>
    <source>
        <strain evidence="2">ChinNPV-1</strain>
    </source>
</reference>
<dbReference type="KEGG" id="vg:80541276"/>
<accession>A0A5B8YRE6</accession>
<evidence type="ECO:0000313" key="2">
    <source>
        <dbReference type="EMBL" id="QED40590.1"/>
    </source>
</evidence>
<dbReference type="RefSeq" id="YP_010802506.1">
    <property type="nucleotide sequence ID" value="NC_077025.1"/>
</dbReference>
<feature type="compositionally biased region" description="Polar residues" evidence="1">
    <location>
        <begin position="55"/>
        <end position="73"/>
    </location>
</feature>
<dbReference type="InterPro" id="IPR009289">
    <property type="entry name" value="Baculo_8kDa"/>
</dbReference>
<organism evidence="2 3">
    <name type="scientific">Chrysodeixis includens nucleopolyhedrovirus</name>
    <dbReference type="NCBI Taxonomy" id="1207438"/>
    <lineage>
        <taxon>Viruses</taxon>
        <taxon>Viruses incertae sedis</taxon>
        <taxon>Naldaviricetes</taxon>
        <taxon>Lefavirales</taxon>
        <taxon>Baculoviridae</taxon>
        <taxon>Alphabaculovirus</taxon>
        <taxon>Alphabaculovirus chrincludentis</taxon>
        <taxon>Alphabaculovirus alterchrincludentis</taxon>
    </lineage>
</organism>
<dbReference type="GeneID" id="80541276"/>
<proteinExistence type="predicted"/>
<dbReference type="Pfam" id="PF06096">
    <property type="entry name" value="Baculo_8kDa"/>
    <property type="match status" value="1"/>
</dbReference>
<protein>
    <submittedName>
        <fullName evidence="2">Uncharacterized protein</fullName>
    </submittedName>
</protein>